<feature type="transmembrane region" description="Helical" evidence="1">
    <location>
        <begin position="114"/>
        <end position="135"/>
    </location>
</feature>
<keyword evidence="1" id="KW-0812">Transmembrane</keyword>
<name>A0A399EQC2_9DEIN</name>
<organism evidence="2 3">
    <name type="scientific">Calidithermus terrae</name>
    <dbReference type="NCBI Taxonomy" id="1408545"/>
    <lineage>
        <taxon>Bacteria</taxon>
        <taxon>Thermotogati</taxon>
        <taxon>Deinococcota</taxon>
        <taxon>Deinococci</taxon>
        <taxon>Thermales</taxon>
        <taxon>Thermaceae</taxon>
        <taxon>Calidithermus</taxon>
    </lineage>
</organism>
<sequence length="142" mass="15118">MATYPKAMQPVKTAALGLPHLLRRVVGVYLGVGLFYLLGSPVLGFAVPTPLQMLHLLLAVLLGSGLGVAFAWFWPLPPARGWERVVRTLLLSIPALGLGMALQLVLQGPAAEQALFLVFALAAWLASSFVVRLPAEGKKPKA</sequence>
<comment type="caution">
    <text evidence="2">The sequence shown here is derived from an EMBL/GenBank/DDBJ whole genome shotgun (WGS) entry which is preliminary data.</text>
</comment>
<evidence type="ECO:0000313" key="3">
    <source>
        <dbReference type="Proteomes" id="UP000265715"/>
    </source>
</evidence>
<evidence type="ECO:0000256" key="1">
    <source>
        <dbReference type="SAM" id="Phobius"/>
    </source>
</evidence>
<dbReference type="Proteomes" id="UP000265715">
    <property type="component" value="Unassembled WGS sequence"/>
</dbReference>
<protein>
    <submittedName>
        <fullName evidence="2">Uncharacterized protein</fullName>
    </submittedName>
</protein>
<feature type="transmembrane region" description="Helical" evidence="1">
    <location>
        <begin position="21"/>
        <end position="47"/>
    </location>
</feature>
<dbReference type="AlphaFoldDB" id="A0A399EQC2"/>
<keyword evidence="3" id="KW-1185">Reference proteome</keyword>
<reference evidence="2 3" key="1">
    <citation type="submission" date="2018-08" db="EMBL/GenBank/DDBJ databases">
        <title>Meiothermus terrae DSM 26712 genome sequencing project.</title>
        <authorList>
            <person name="Da Costa M.S."/>
            <person name="Albuquerque L."/>
            <person name="Raposo P."/>
            <person name="Froufe H.J.C."/>
            <person name="Barroso C.S."/>
            <person name="Egas C."/>
        </authorList>
    </citation>
    <scope>NUCLEOTIDE SEQUENCE [LARGE SCALE GENOMIC DNA]</scope>
    <source>
        <strain evidence="2 3">DSM 26712</strain>
    </source>
</reference>
<gene>
    <name evidence="2" type="ORF">Mterra_01610</name>
</gene>
<dbReference type="EMBL" id="QXDL01000054">
    <property type="protein sequence ID" value="RIH85753.1"/>
    <property type="molecule type" value="Genomic_DNA"/>
</dbReference>
<keyword evidence="1" id="KW-0472">Membrane</keyword>
<evidence type="ECO:0000313" key="2">
    <source>
        <dbReference type="EMBL" id="RIH85753.1"/>
    </source>
</evidence>
<feature type="transmembrane region" description="Helical" evidence="1">
    <location>
        <begin position="53"/>
        <end position="76"/>
    </location>
</feature>
<accession>A0A399EQC2</accession>
<feature type="transmembrane region" description="Helical" evidence="1">
    <location>
        <begin position="88"/>
        <end position="108"/>
    </location>
</feature>
<keyword evidence="1" id="KW-1133">Transmembrane helix</keyword>
<proteinExistence type="predicted"/>